<keyword evidence="2" id="KW-1185">Reference proteome</keyword>
<evidence type="ECO:0000313" key="2">
    <source>
        <dbReference type="Proteomes" id="UP000516437"/>
    </source>
</evidence>
<dbReference type="OrthoDB" id="1888797at2759"/>
<dbReference type="EMBL" id="RXIC02000019">
    <property type="protein sequence ID" value="KAB1224930.1"/>
    <property type="molecule type" value="Genomic_DNA"/>
</dbReference>
<accession>A0A6A1WQ79</accession>
<dbReference type="AlphaFoldDB" id="A0A6A1WQ79"/>
<proteinExistence type="predicted"/>
<sequence length="394" mass="45511">MGNWRHRPGRRIFRQQRAAWSPPREFDPDHPPEWKDGVPLWEKQFCTLVGSIPWGKVVDTKKFISCHNNVVRWDDSAGEEAFQTAKKRFWAKINGIHCDISVSDPDIYIDEIDWNPYIDPELIEELDRDWFDPDDKERNAKVRCKNRSTKHYVALHSEGHAMNQAHDGNPGECNNMQESGALQNKAQGWNQWENNTNGCRNLGKDCNPWEHVLTQGNGDMMDNAWGNWGDKSWSFTQVGNQANQSREWDEGDNPLEHGCQVVAAMMDRGFGSKGWDWNLRESKNFGNGNNPWESRHNANTGAVDDRGRRDCGGKAWGWKQRDNDCNNTNYEFKHQEFVRNGGGWGTRDKGCRKREVSHPHMMGTKSSRFQGNGNQRGYCWRRAQTKKTVSFAPE</sequence>
<dbReference type="Proteomes" id="UP000516437">
    <property type="component" value="Chromosome 1"/>
</dbReference>
<name>A0A6A1WQ79_9ROSI</name>
<gene>
    <name evidence="1" type="ORF">CJ030_MR1G014014</name>
</gene>
<organism evidence="1 2">
    <name type="scientific">Morella rubra</name>
    <name type="common">Chinese bayberry</name>
    <dbReference type="NCBI Taxonomy" id="262757"/>
    <lineage>
        <taxon>Eukaryota</taxon>
        <taxon>Viridiplantae</taxon>
        <taxon>Streptophyta</taxon>
        <taxon>Embryophyta</taxon>
        <taxon>Tracheophyta</taxon>
        <taxon>Spermatophyta</taxon>
        <taxon>Magnoliopsida</taxon>
        <taxon>eudicotyledons</taxon>
        <taxon>Gunneridae</taxon>
        <taxon>Pentapetalae</taxon>
        <taxon>rosids</taxon>
        <taxon>fabids</taxon>
        <taxon>Fagales</taxon>
        <taxon>Myricaceae</taxon>
        <taxon>Morella</taxon>
    </lineage>
</organism>
<comment type="caution">
    <text evidence="1">The sequence shown here is derived from an EMBL/GenBank/DDBJ whole genome shotgun (WGS) entry which is preliminary data.</text>
</comment>
<evidence type="ECO:0000313" key="1">
    <source>
        <dbReference type="EMBL" id="KAB1224930.1"/>
    </source>
</evidence>
<reference evidence="1 2" key="1">
    <citation type="journal article" date="2019" name="Plant Biotechnol. J.">
        <title>The red bayberry genome and genetic basis of sex determination.</title>
        <authorList>
            <person name="Jia H.M."/>
            <person name="Jia H.J."/>
            <person name="Cai Q.L."/>
            <person name="Wang Y."/>
            <person name="Zhao H.B."/>
            <person name="Yang W.F."/>
            <person name="Wang G.Y."/>
            <person name="Li Y.H."/>
            <person name="Zhan D.L."/>
            <person name="Shen Y.T."/>
            <person name="Niu Q.F."/>
            <person name="Chang L."/>
            <person name="Qiu J."/>
            <person name="Zhao L."/>
            <person name="Xie H.B."/>
            <person name="Fu W.Y."/>
            <person name="Jin J."/>
            <person name="Li X.W."/>
            <person name="Jiao Y."/>
            <person name="Zhou C.C."/>
            <person name="Tu T."/>
            <person name="Chai C.Y."/>
            <person name="Gao J.L."/>
            <person name="Fan L.J."/>
            <person name="van de Weg E."/>
            <person name="Wang J.Y."/>
            <person name="Gao Z.S."/>
        </authorList>
    </citation>
    <scope>NUCLEOTIDE SEQUENCE [LARGE SCALE GENOMIC DNA]</scope>
    <source>
        <tissue evidence="1">Leaves</tissue>
    </source>
</reference>
<protein>
    <submittedName>
        <fullName evidence="1">Uncharacterized protein</fullName>
    </submittedName>
</protein>
<dbReference type="PANTHER" id="PTHR34567:SF9">
    <property type="entry name" value="CONTAINING PROTEIN, PUTATIVE-RELATED"/>
    <property type="match status" value="1"/>
</dbReference>
<dbReference type="PANTHER" id="PTHR34567">
    <property type="entry name" value="FK506-BINDING-LIKE PROTEIN"/>
    <property type="match status" value="1"/>
</dbReference>